<evidence type="ECO:0000256" key="1">
    <source>
        <dbReference type="ARBA" id="ARBA00022801"/>
    </source>
</evidence>
<dbReference type="STRING" id="578461.R0KL20"/>
<feature type="compositionally biased region" description="Basic residues" evidence="3">
    <location>
        <begin position="404"/>
        <end position="413"/>
    </location>
</feature>
<dbReference type="Gene3D" id="3.40.50.300">
    <property type="entry name" value="P-loop containing nucleotide triphosphate hydrolases"/>
    <property type="match status" value="2"/>
</dbReference>
<feature type="domain" description="Helicase ATP-binding" evidence="4">
    <location>
        <begin position="85"/>
        <end position="226"/>
    </location>
</feature>
<proteinExistence type="predicted"/>
<keyword evidence="2 5" id="KW-0547">Nucleotide-binding</keyword>
<dbReference type="SUPFAM" id="SSF52540">
    <property type="entry name" value="P-loop containing nucleoside triphosphate hydrolases"/>
    <property type="match status" value="1"/>
</dbReference>
<evidence type="ECO:0000313" key="5">
    <source>
        <dbReference type="EMBL" id="EOB11321.1"/>
    </source>
</evidence>
<feature type="compositionally biased region" description="Acidic residues" evidence="3">
    <location>
        <begin position="429"/>
        <end position="440"/>
    </location>
</feature>
<evidence type="ECO:0000313" key="6">
    <source>
        <dbReference type="Proteomes" id="UP000016927"/>
    </source>
</evidence>
<keyword evidence="6" id="KW-1185">Reference proteome</keyword>
<evidence type="ECO:0000256" key="2">
    <source>
        <dbReference type="ARBA" id="ARBA00022806"/>
    </source>
</evidence>
<dbReference type="Pfam" id="PF00270">
    <property type="entry name" value="DEAD"/>
    <property type="match status" value="1"/>
</dbReference>
<dbReference type="PANTHER" id="PTHR47958">
    <property type="entry name" value="ATP-DEPENDENT RNA HELICASE DBP3"/>
    <property type="match status" value="1"/>
</dbReference>
<protein>
    <submittedName>
        <fullName evidence="5">Pre-mRNA-processing ATP-dependent RNA helicase prp5</fullName>
    </submittedName>
</protein>
<dbReference type="PROSITE" id="PS51192">
    <property type="entry name" value="HELICASE_ATP_BIND_1"/>
    <property type="match status" value="1"/>
</dbReference>
<dbReference type="GO" id="GO:0003676">
    <property type="term" value="F:nucleic acid binding"/>
    <property type="evidence" value="ECO:0007669"/>
    <property type="project" value="InterPro"/>
</dbReference>
<keyword evidence="2 5" id="KW-0067">ATP-binding</keyword>
<dbReference type="VEuPathDB" id="MicrosporidiaDB:NBO_1289g0001"/>
<dbReference type="Proteomes" id="UP000016927">
    <property type="component" value="Unassembled WGS sequence"/>
</dbReference>
<dbReference type="OrthoDB" id="10546685at2759"/>
<organism evidence="5 6">
    <name type="scientific">Nosema bombycis (strain CQ1 / CVCC 102059)</name>
    <name type="common">Microsporidian parasite</name>
    <name type="synonym">Pebrine of silkworm</name>
    <dbReference type="NCBI Taxonomy" id="578461"/>
    <lineage>
        <taxon>Eukaryota</taxon>
        <taxon>Fungi</taxon>
        <taxon>Fungi incertae sedis</taxon>
        <taxon>Microsporidia</taxon>
        <taxon>Nosematidae</taxon>
        <taxon>Nosema</taxon>
    </lineage>
</organism>
<evidence type="ECO:0000259" key="4">
    <source>
        <dbReference type="PROSITE" id="PS51192"/>
    </source>
</evidence>
<dbReference type="EMBL" id="KB910196">
    <property type="protein sequence ID" value="EOB11321.1"/>
    <property type="molecule type" value="Genomic_DNA"/>
</dbReference>
<gene>
    <name evidence="5" type="primary">PRP5</name>
    <name evidence="5" type="ORF">NBO_1289g0001</name>
</gene>
<dbReference type="GO" id="GO:0004386">
    <property type="term" value="F:helicase activity"/>
    <property type="evidence" value="ECO:0007669"/>
    <property type="project" value="UniProtKB-KW"/>
</dbReference>
<feature type="compositionally biased region" description="Basic and acidic residues" evidence="3">
    <location>
        <begin position="414"/>
        <end position="428"/>
    </location>
</feature>
<dbReference type="InterPro" id="IPR014001">
    <property type="entry name" value="Helicase_ATP-bd"/>
</dbReference>
<dbReference type="HOGENOM" id="CLU_622702_0_0_1"/>
<evidence type="ECO:0000256" key="3">
    <source>
        <dbReference type="SAM" id="MobiDB-lite"/>
    </source>
</evidence>
<dbReference type="AlphaFoldDB" id="R0KL20"/>
<name>R0KL20_NOSB1</name>
<dbReference type="InterPro" id="IPR027417">
    <property type="entry name" value="P-loop_NTPase"/>
</dbReference>
<keyword evidence="2 5" id="KW-0347">Helicase</keyword>
<keyword evidence="1" id="KW-0378">Hydrolase</keyword>
<accession>R0KL20</accession>
<dbReference type="InterPro" id="IPR011545">
    <property type="entry name" value="DEAD/DEAH_box_helicase_dom"/>
</dbReference>
<reference evidence="5 6" key="1">
    <citation type="journal article" date="2013" name="BMC Genomics">
        <title>Comparative genomics of parasitic silkworm microsporidia reveal an association between genome expansion and host adaptation.</title>
        <authorList>
            <person name="Pan G."/>
            <person name="Xu J."/>
            <person name="Li T."/>
            <person name="Xia Q."/>
            <person name="Liu S.L."/>
            <person name="Zhang G."/>
            <person name="Li S."/>
            <person name="Li C."/>
            <person name="Liu H."/>
            <person name="Yang L."/>
            <person name="Liu T."/>
            <person name="Zhang X."/>
            <person name="Wu Z."/>
            <person name="Fan W."/>
            <person name="Dang X."/>
            <person name="Xiang H."/>
            <person name="Tao M."/>
            <person name="Li Y."/>
            <person name="Hu J."/>
            <person name="Li Z."/>
            <person name="Lin L."/>
            <person name="Luo J."/>
            <person name="Geng L."/>
            <person name="Wang L."/>
            <person name="Long M."/>
            <person name="Wan Y."/>
            <person name="He N."/>
            <person name="Zhang Z."/>
            <person name="Lu C."/>
            <person name="Keeling P.J."/>
            <person name="Wang J."/>
            <person name="Xiang Z."/>
            <person name="Zhou Z."/>
        </authorList>
    </citation>
    <scope>NUCLEOTIDE SEQUENCE [LARGE SCALE GENOMIC DNA]</scope>
    <source>
        <strain evidence="6">CQ1 / CVCC 102059</strain>
    </source>
</reference>
<feature type="region of interest" description="Disordered" evidence="3">
    <location>
        <begin position="402"/>
        <end position="440"/>
    </location>
</feature>
<dbReference type="GO" id="GO:0016787">
    <property type="term" value="F:hydrolase activity"/>
    <property type="evidence" value="ECO:0007669"/>
    <property type="project" value="UniProtKB-KW"/>
</dbReference>
<sequence length="440" mass="51761">MILNNEKLEIDFKEVDKIDKEKIEVDGLSVYIEKFDKYPEVDFNRTGFNAIQDICITSILQKKDLLCRSVIISKDSNSKIDQRLLTWIFPLISLILSKSKILIIVHRDLCEIIKKEIFMHIKKRDPLAYPKIITVFSKQEENLEDLDVLITTPTHGNQLLLKKKIKDFDLLLIDECLKFNESNYFKNVYEIRRFLDFKSQVVVFSTTFSKDNFENIQNKERVVVEVESLGEIKNNVIDDFNFKDILSNYQLKGSWRNDLEKDKILIIVKEYEKLENQLQKEKFPFKTLNFKGKKGDHITKEEIFFRDGVLDGFRNGTFPILLVNRFNTRNLNISGLSLVLSLDSVDNIRDYLFRSTLLKKNGKMMTLVSEENSYGFLEDLICTLEVNKVEVPDFIHKLKQEKKQNKKPLKRNKNLNEELEKMSITEDKDLSEDEELNVWG</sequence>
<dbReference type="GO" id="GO:0005524">
    <property type="term" value="F:ATP binding"/>
    <property type="evidence" value="ECO:0007669"/>
    <property type="project" value="InterPro"/>
</dbReference>